<dbReference type="Proteomes" id="UP000317315">
    <property type="component" value="Unassembled WGS sequence"/>
</dbReference>
<gene>
    <name evidence="2" type="ORF">SAMN06269117_11364</name>
</gene>
<dbReference type="RefSeq" id="WP_142935621.1">
    <property type="nucleotide sequence ID" value="NZ_FXTM01000013.1"/>
</dbReference>
<dbReference type="OrthoDB" id="90696at2"/>
<evidence type="ECO:0000256" key="1">
    <source>
        <dbReference type="SAM" id="MobiDB-lite"/>
    </source>
</evidence>
<dbReference type="Pfam" id="PF13730">
    <property type="entry name" value="HTH_36"/>
    <property type="match status" value="1"/>
</dbReference>
<dbReference type="AlphaFoldDB" id="A0A521CK44"/>
<organism evidence="2 3">
    <name type="scientific">Balnearium lithotrophicum</name>
    <dbReference type="NCBI Taxonomy" id="223788"/>
    <lineage>
        <taxon>Bacteria</taxon>
        <taxon>Pseudomonadati</taxon>
        <taxon>Aquificota</taxon>
        <taxon>Aquificia</taxon>
        <taxon>Desulfurobacteriales</taxon>
        <taxon>Desulfurobacteriaceae</taxon>
        <taxon>Balnearium</taxon>
    </lineage>
</organism>
<dbReference type="EMBL" id="FXTM01000013">
    <property type="protein sequence ID" value="SMO59816.1"/>
    <property type="molecule type" value="Genomic_DNA"/>
</dbReference>
<accession>A0A521CK44</accession>
<evidence type="ECO:0000313" key="3">
    <source>
        <dbReference type="Proteomes" id="UP000317315"/>
    </source>
</evidence>
<dbReference type="Gene3D" id="1.10.10.10">
    <property type="entry name" value="Winged helix-like DNA-binding domain superfamily/Winged helix DNA-binding domain"/>
    <property type="match status" value="1"/>
</dbReference>
<protein>
    <submittedName>
        <fullName evidence="2">Helix-turn-helix domain-containing protein</fullName>
    </submittedName>
</protein>
<name>A0A521CK44_9BACT</name>
<dbReference type="InterPro" id="IPR036388">
    <property type="entry name" value="WH-like_DNA-bd_sf"/>
</dbReference>
<dbReference type="SUPFAM" id="SSF46785">
    <property type="entry name" value="Winged helix' DNA-binding domain"/>
    <property type="match status" value="1"/>
</dbReference>
<evidence type="ECO:0000313" key="2">
    <source>
        <dbReference type="EMBL" id="SMO59816.1"/>
    </source>
</evidence>
<feature type="region of interest" description="Disordered" evidence="1">
    <location>
        <begin position="108"/>
        <end position="194"/>
    </location>
</feature>
<reference evidence="2 3" key="1">
    <citation type="submission" date="2017-05" db="EMBL/GenBank/DDBJ databases">
        <authorList>
            <person name="Varghese N."/>
            <person name="Submissions S."/>
        </authorList>
    </citation>
    <scope>NUCLEOTIDE SEQUENCE [LARGE SCALE GENOMIC DNA]</scope>
    <source>
        <strain evidence="2 3">DSM 16304</strain>
    </source>
</reference>
<sequence>MGGEIIELRDSRRKHFFTVDNEIFDLNLSVYSLAVYFYLCRCAGDKSYAFPSLSNLQKALSISKDRLLKSLKELEGKNIIRREHRIGEKGNYQSTVYVLLDKSVWKKDSPSNGQGVVRQADKGRSSDEQRVVRETDKGCSSDGHKEKTNKKTHIEEKTEREISTPSLEEKEPSPKKEGKEKLEQAGGGEIFDAVKNQPATRKAIKSHSKYISPYAKRIVEVFKHHYMDKFACPPAIYPKAIENLERQLSFLSETEKAAFVEKALEVIPDYLNSDDYFIKHKVNYSFSGFVSQLPKLIHSSSSKKKEIGIKWKQVDTDPDIGGECYEL</sequence>
<dbReference type="InterPro" id="IPR036390">
    <property type="entry name" value="WH_DNA-bd_sf"/>
</dbReference>
<keyword evidence="3" id="KW-1185">Reference proteome</keyword>
<feature type="compositionally biased region" description="Basic and acidic residues" evidence="1">
    <location>
        <begin position="152"/>
        <end position="183"/>
    </location>
</feature>
<proteinExistence type="predicted"/>
<feature type="compositionally biased region" description="Basic and acidic residues" evidence="1">
    <location>
        <begin position="119"/>
        <end position="146"/>
    </location>
</feature>